<evidence type="ECO:0000259" key="1">
    <source>
        <dbReference type="Pfam" id="PF09369"/>
    </source>
</evidence>
<proteinExistence type="predicted"/>
<dbReference type="Proteomes" id="UP000002725">
    <property type="component" value="Chromosome"/>
</dbReference>
<reference evidence="2" key="1">
    <citation type="submission" date="2008-06" db="EMBL/GenBank/DDBJ databases">
        <title>Complete sequence of chromosome of Prosthecochloris aestuarii DSM 271.</title>
        <authorList>
            <consortium name="US DOE Joint Genome Institute"/>
            <person name="Lucas S."/>
            <person name="Copeland A."/>
            <person name="Lapidus A."/>
            <person name="Glavina del Rio T."/>
            <person name="Dalin E."/>
            <person name="Tice H."/>
            <person name="Bruce D."/>
            <person name="Goodwin L."/>
            <person name="Pitluck S."/>
            <person name="Schmutz J."/>
            <person name="Larimer F."/>
            <person name="Land M."/>
            <person name="Hauser L."/>
            <person name="Kyrpides N."/>
            <person name="Anderson I."/>
            <person name="Liu Z."/>
            <person name="Li T."/>
            <person name="Zhao F."/>
            <person name="Overmann J."/>
            <person name="Bryant D.A."/>
            <person name="Richardson P."/>
        </authorList>
    </citation>
    <scope>NUCLEOTIDE SEQUENCE [LARGE SCALE GENOMIC DNA]</scope>
    <source>
        <strain evidence="2">DSM 271</strain>
    </source>
</reference>
<dbReference type="HOGENOM" id="CLU_020062_0_0_10"/>
<accession>B4S7Q7</accession>
<sequence>MDNELIPIRLSHLLAHSGVGAVVRGVNGLVVVQDTRQWMDRQGLSAGKLIPYVERVRAALCIEEQLREPPVAKAMANGRLDGACLPAMRFPSWMRCPSCGSMYRWPWKKDQPDHAPHCNHQDCKLHPKLEQVTWVLAHPSGYLADVPWHFLLHKDAREPTQRNCKVKDQLRLIERGYEERILRCGACRAETRFRGSERVDFGQGPMQPWTKDDMVPPIEAGKEGEKDLAQVLVINDTRVYLPRAESVLVIPPESRVRKGTVVDRLYRNSGDRSRIDSARTPLARKGIMRMLATEYRCKPNDIETALADLARGYPLYGENLTPGQLRESEFKAFLEVLPDQREDEDLVTRNRSDEWRELGMAVDLSIDEQKIVHAVRHLVRVDRLKAVKVFKGFTRLGGEEIVPPDIVGESDWLPALELHGEGIFLALEENRLKEWEQTPAVVLRLNRLLPRFTQSGRDAPNPLTTRFMLLHTLSHLLMRQIESEGGYPAASLIERIYCANAPEPMAGILIHVAVPDIAGSLGGLAELSEPQRFLGILIRAIEHSRWCSLDPVCSEHEGQGPGLLNRAACHACTLVPEPACEYGNTLLDRGFVKGDAANGLPSFFGVT</sequence>
<dbReference type="InterPro" id="IPR047721">
    <property type="entry name" value="DrmB"/>
</dbReference>
<dbReference type="EMBL" id="CP001108">
    <property type="protein sequence ID" value="ACF46094.1"/>
    <property type="molecule type" value="Genomic_DNA"/>
</dbReference>
<dbReference type="NCBIfam" id="NF038324">
    <property type="entry name" value="DrmB_fam"/>
    <property type="match status" value="1"/>
</dbReference>
<dbReference type="RefSeq" id="WP_012505631.1">
    <property type="nucleotide sequence ID" value="NC_011059.1"/>
</dbReference>
<protein>
    <recommendedName>
        <fullName evidence="1">MrfA-like Zn-binding domain-containing protein</fullName>
    </recommendedName>
</protein>
<gene>
    <name evidence="2" type="ordered locus">Paes_1057</name>
</gene>
<keyword evidence="3" id="KW-1185">Reference proteome</keyword>
<organism evidence="2 3">
    <name type="scientific">Prosthecochloris aestuarii (strain DSM 271 / SK 413)</name>
    <dbReference type="NCBI Taxonomy" id="290512"/>
    <lineage>
        <taxon>Bacteria</taxon>
        <taxon>Pseudomonadati</taxon>
        <taxon>Chlorobiota</taxon>
        <taxon>Chlorobiia</taxon>
        <taxon>Chlorobiales</taxon>
        <taxon>Chlorobiaceae</taxon>
        <taxon>Prosthecochloris</taxon>
    </lineage>
</organism>
<feature type="domain" description="MrfA-like Zn-binding" evidence="1">
    <location>
        <begin position="473"/>
        <end position="573"/>
    </location>
</feature>
<evidence type="ECO:0000313" key="3">
    <source>
        <dbReference type="Proteomes" id="UP000002725"/>
    </source>
</evidence>
<dbReference type="STRING" id="290512.Paes_1057"/>
<dbReference type="eggNOG" id="ENOG502Z7NV">
    <property type="taxonomic scope" value="Bacteria"/>
</dbReference>
<evidence type="ECO:0000313" key="2">
    <source>
        <dbReference type="EMBL" id="ACF46094.1"/>
    </source>
</evidence>
<dbReference type="InterPro" id="IPR018973">
    <property type="entry name" value="MZB"/>
</dbReference>
<dbReference type="Pfam" id="PF09369">
    <property type="entry name" value="MZB"/>
    <property type="match status" value="1"/>
</dbReference>
<dbReference type="AlphaFoldDB" id="B4S7Q7"/>
<dbReference type="KEGG" id="paa:Paes_1057"/>
<name>B4S7Q7_PROA2</name>